<reference evidence="5" key="1">
    <citation type="submission" date="2013-04" db="EMBL/GenBank/DDBJ databases">
        <authorList>
            <person name="Qu J."/>
            <person name="Murali S.C."/>
            <person name="Bandaranaike D."/>
            <person name="Bellair M."/>
            <person name="Blankenburg K."/>
            <person name="Chao H."/>
            <person name="Dinh H."/>
            <person name="Doddapaneni H."/>
            <person name="Downs B."/>
            <person name="Dugan-Rocha S."/>
            <person name="Elkadiri S."/>
            <person name="Gnanaolivu R.D."/>
            <person name="Hernandez B."/>
            <person name="Javaid M."/>
            <person name="Jayaseelan J.C."/>
            <person name="Lee S."/>
            <person name="Li M."/>
            <person name="Ming W."/>
            <person name="Munidasa M."/>
            <person name="Muniz J."/>
            <person name="Nguyen L."/>
            <person name="Ongeri F."/>
            <person name="Osuji N."/>
            <person name="Pu L.-L."/>
            <person name="Puazo M."/>
            <person name="Qu C."/>
            <person name="Quiroz J."/>
            <person name="Raj R."/>
            <person name="Weissenberger G."/>
            <person name="Xin Y."/>
            <person name="Zou X."/>
            <person name="Han Y."/>
            <person name="Richards S."/>
            <person name="Worley K."/>
            <person name="Muzny D."/>
            <person name="Gibbs R."/>
        </authorList>
    </citation>
    <scope>NUCLEOTIDE SEQUENCE</scope>
    <source>
        <strain evidence="5">Sampled in the wild</strain>
    </source>
</reference>
<sequence length="335" mass="37231">MSELRAEEGITELRDLVAQTLEKNGALAKIKAELRASVFLALEEQESIENKAPFFNQPLKDFLSTSEGELISCLVREFLEYFHLDFTLSVFDQETYHQKEYHYMGREKLCRNLKINKTDVNGPVLADVLQLASREDFSKPNGNHCNDDSMSIEEQQNSHSDSSTGNRSSQRLEKDPTKGVETITVTVQPKSRIVDEKEGTSTTLTGVVSNERKLNVEDEEVKESPISSDEHRGESRKSKSENAVSSPLPEGELKTAFDNGVYDEEFQSYASGTDVKEENSPAKGASSPPVTEEIEEEIPSMADDPLSSNVSVGEDTTIDMTISDPTGVANYMEEL</sequence>
<proteinExistence type="predicted"/>
<comment type="caution">
    <text evidence="5">The sequence shown here is derived from an EMBL/GenBank/DDBJ whole genome shotgun (WGS) entry which is preliminary data.</text>
</comment>
<reference evidence="5" key="2">
    <citation type="submission" date="2017-10" db="EMBL/GenBank/DDBJ databases">
        <title>Ladona fulva Genome sequencing and assembly.</title>
        <authorList>
            <person name="Murali S."/>
            <person name="Richards S."/>
            <person name="Bandaranaike D."/>
            <person name="Bellair M."/>
            <person name="Blankenburg K."/>
            <person name="Chao H."/>
            <person name="Dinh H."/>
            <person name="Doddapaneni H."/>
            <person name="Dugan-Rocha S."/>
            <person name="Elkadiri S."/>
            <person name="Gnanaolivu R."/>
            <person name="Hernandez B."/>
            <person name="Skinner E."/>
            <person name="Javaid M."/>
            <person name="Lee S."/>
            <person name="Li M."/>
            <person name="Ming W."/>
            <person name="Munidasa M."/>
            <person name="Muniz J."/>
            <person name="Nguyen L."/>
            <person name="Hughes D."/>
            <person name="Osuji N."/>
            <person name="Pu L.-L."/>
            <person name="Puazo M."/>
            <person name="Qu C."/>
            <person name="Quiroz J."/>
            <person name="Raj R."/>
            <person name="Weissenberger G."/>
            <person name="Xin Y."/>
            <person name="Zou X."/>
            <person name="Han Y."/>
            <person name="Worley K."/>
            <person name="Muzny D."/>
            <person name="Gibbs R."/>
        </authorList>
    </citation>
    <scope>NUCLEOTIDE SEQUENCE</scope>
    <source>
        <strain evidence="5">Sampled in the wild</strain>
    </source>
</reference>
<evidence type="ECO:0000313" key="5">
    <source>
        <dbReference type="EMBL" id="KAG8225902.1"/>
    </source>
</evidence>
<dbReference type="GO" id="GO:0005813">
    <property type="term" value="C:centrosome"/>
    <property type="evidence" value="ECO:0007669"/>
    <property type="project" value="TreeGrafter"/>
</dbReference>
<evidence type="ECO:0000313" key="6">
    <source>
        <dbReference type="Proteomes" id="UP000792457"/>
    </source>
</evidence>
<evidence type="ECO:0000256" key="2">
    <source>
        <dbReference type="ARBA" id="ARBA00023212"/>
    </source>
</evidence>
<accession>A0A8K0K090</accession>
<protein>
    <recommendedName>
        <fullName evidence="4">FGFR1 oncogene partner (FOP) N-terminal dimerisation domain-containing protein</fullName>
    </recommendedName>
</protein>
<gene>
    <name evidence="5" type="ORF">J437_LFUL006134</name>
</gene>
<dbReference type="Proteomes" id="UP000792457">
    <property type="component" value="Unassembled WGS sequence"/>
</dbReference>
<keyword evidence="1" id="KW-0963">Cytoplasm</keyword>
<keyword evidence="2" id="KW-0206">Cytoskeleton</keyword>
<evidence type="ECO:0000256" key="1">
    <source>
        <dbReference type="ARBA" id="ARBA00022490"/>
    </source>
</evidence>
<dbReference type="EMBL" id="KZ308258">
    <property type="protein sequence ID" value="KAG8225902.1"/>
    <property type="molecule type" value="Genomic_DNA"/>
</dbReference>
<keyword evidence="6" id="KW-1185">Reference proteome</keyword>
<evidence type="ECO:0000256" key="3">
    <source>
        <dbReference type="SAM" id="MobiDB-lite"/>
    </source>
</evidence>
<name>A0A8K0K090_LADFU</name>
<dbReference type="Pfam" id="PF09398">
    <property type="entry name" value="FOP_dimer"/>
    <property type="match status" value="1"/>
</dbReference>
<dbReference type="OrthoDB" id="2160638at2759"/>
<dbReference type="InterPro" id="IPR018993">
    <property type="entry name" value="FOP_dimerisation-dom_N"/>
</dbReference>
<feature type="compositionally biased region" description="Basic and acidic residues" evidence="3">
    <location>
        <begin position="228"/>
        <end position="240"/>
    </location>
</feature>
<dbReference type="GO" id="GO:0034453">
    <property type="term" value="P:microtubule anchoring"/>
    <property type="evidence" value="ECO:0007669"/>
    <property type="project" value="InterPro"/>
</dbReference>
<dbReference type="PANTHER" id="PTHR15431">
    <property type="entry name" value="FGFR1 ONCOGENE PARTNER/LISH DOMAIN-CONTAINING PROTEIN"/>
    <property type="match status" value="1"/>
</dbReference>
<feature type="domain" description="FGFR1 oncogene partner (FOP) N-terminal dimerisation" evidence="4">
    <location>
        <begin position="51"/>
        <end position="129"/>
    </location>
</feature>
<feature type="compositionally biased region" description="Polar residues" evidence="3">
    <location>
        <begin position="140"/>
        <end position="169"/>
    </location>
</feature>
<dbReference type="Gene3D" id="1.20.960.40">
    <property type="match status" value="1"/>
</dbReference>
<evidence type="ECO:0000259" key="4">
    <source>
        <dbReference type="Pfam" id="PF09398"/>
    </source>
</evidence>
<feature type="region of interest" description="Disordered" evidence="3">
    <location>
        <begin position="136"/>
        <end position="335"/>
    </location>
</feature>
<dbReference type="AlphaFoldDB" id="A0A8K0K090"/>
<dbReference type="PANTHER" id="PTHR15431:SF9">
    <property type="entry name" value="CENTROSOMAL PROTEIN 43"/>
    <property type="match status" value="1"/>
</dbReference>
<organism evidence="5 6">
    <name type="scientific">Ladona fulva</name>
    <name type="common">Scarce chaser dragonfly</name>
    <name type="synonym">Libellula fulva</name>
    <dbReference type="NCBI Taxonomy" id="123851"/>
    <lineage>
        <taxon>Eukaryota</taxon>
        <taxon>Metazoa</taxon>
        <taxon>Ecdysozoa</taxon>
        <taxon>Arthropoda</taxon>
        <taxon>Hexapoda</taxon>
        <taxon>Insecta</taxon>
        <taxon>Pterygota</taxon>
        <taxon>Palaeoptera</taxon>
        <taxon>Odonata</taxon>
        <taxon>Epiprocta</taxon>
        <taxon>Anisoptera</taxon>
        <taxon>Libelluloidea</taxon>
        <taxon>Libellulidae</taxon>
        <taxon>Ladona</taxon>
    </lineage>
</organism>